<dbReference type="Gene3D" id="2.10.25.10">
    <property type="entry name" value="Laminin"/>
    <property type="match status" value="1"/>
</dbReference>
<comment type="caution">
    <text evidence="5">Lacks conserved residue(s) required for the propagation of feature annotation.</text>
</comment>
<dbReference type="FunFam" id="2.10.25.10:FF:000038">
    <property type="entry name" value="Fibrillin 2"/>
    <property type="match status" value="1"/>
</dbReference>
<dbReference type="InterPro" id="IPR000742">
    <property type="entry name" value="EGF"/>
</dbReference>
<evidence type="ECO:0000256" key="5">
    <source>
        <dbReference type="PROSITE-ProRule" id="PRU00076"/>
    </source>
</evidence>
<evidence type="ECO:0000256" key="4">
    <source>
        <dbReference type="ARBA" id="ARBA00023157"/>
    </source>
</evidence>
<dbReference type="Pfam" id="PF03372">
    <property type="entry name" value="Exo_endo_phos"/>
    <property type="match status" value="1"/>
</dbReference>
<dbReference type="CDD" id="cd04486">
    <property type="entry name" value="YhcR_OBF_like"/>
    <property type="match status" value="1"/>
</dbReference>
<dbReference type="InterPro" id="IPR005135">
    <property type="entry name" value="Endo/exonuclease/phosphatase"/>
</dbReference>
<dbReference type="EMBL" id="CDMZ01000011">
    <property type="protein sequence ID" value="CEM04400.1"/>
    <property type="molecule type" value="Genomic_DNA"/>
</dbReference>
<protein>
    <recommendedName>
        <fullName evidence="7">EGF-like domain-containing protein</fullName>
    </recommendedName>
</protein>
<feature type="domain" description="EGF-like" evidence="7">
    <location>
        <begin position="973"/>
        <end position="1012"/>
    </location>
</feature>
<dbReference type="PANTHER" id="PTHR42834:SF1">
    <property type="entry name" value="ENDONUCLEASE_EXONUCLEASE_PHOSPHATASE FAMILY PROTEIN (AFU_ORTHOLOGUE AFUA_3G09210)"/>
    <property type="match status" value="1"/>
</dbReference>
<keyword evidence="2" id="KW-0732">Signal</keyword>
<evidence type="ECO:0000256" key="2">
    <source>
        <dbReference type="ARBA" id="ARBA00022729"/>
    </source>
</evidence>
<dbReference type="SMART" id="SM00179">
    <property type="entry name" value="EGF_CA"/>
    <property type="match status" value="1"/>
</dbReference>
<feature type="region of interest" description="Disordered" evidence="6">
    <location>
        <begin position="1203"/>
        <end position="1256"/>
    </location>
</feature>
<proteinExistence type="predicted"/>
<gene>
    <name evidence="8" type="ORF">Cvel_2531</name>
</gene>
<name>A0A0G4EZ77_9ALVE</name>
<dbReference type="InterPro" id="IPR001881">
    <property type="entry name" value="EGF-like_Ca-bd_dom"/>
</dbReference>
<evidence type="ECO:0000313" key="8">
    <source>
        <dbReference type="EMBL" id="CEM04400.1"/>
    </source>
</evidence>
<feature type="region of interest" description="Disordered" evidence="6">
    <location>
        <begin position="1356"/>
        <end position="1401"/>
    </location>
</feature>
<dbReference type="GO" id="GO:0005509">
    <property type="term" value="F:calcium ion binding"/>
    <property type="evidence" value="ECO:0007669"/>
    <property type="project" value="InterPro"/>
</dbReference>
<organism evidence="8">
    <name type="scientific">Chromera velia CCMP2878</name>
    <dbReference type="NCBI Taxonomy" id="1169474"/>
    <lineage>
        <taxon>Eukaryota</taxon>
        <taxon>Sar</taxon>
        <taxon>Alveolata</taxon>
        <taxon>Colpodellida</taxon>
        <taxon>Chromeraceae</taxon>
        <taxon>Chromera</taxon>
    </lineage>
</organism>
<feature type="compositionally biased region" description="Low complexity" evidence="6">
    <location>
        <begin position="1220"/>
        <end position="1249"/>
    </location>
</feature>
<dbReference type="SUPFAM" id="SSF57196">
    <property type="entry name" value="EGF/Laminin"/>
    <property type="match status" value="1"/>
</dbReference>
<dbReference type="PROSITE" id="PS01186">
    <property type="entry name" value="EGF_2"/>
    <property type="match status" value="1"/>
</dbReference>
<dbReference type="InterPro" id="IPR036691">
    <property type="entry name" value="Endo/exonu/phosph_ase_sf"/>
</dbReference>
<feature type="region of interest" description="Disordered" evidence="6">
    <location>
        <begin position="228"/>
        <end position="253"/>
    </location>
</feature>
<feature type="region of interest" description="Disordered" evidence="6">
    <location>
        <begin position="1149"/>
        <end position="1188"/>
    </location>
</feature>
<dbReference type="Gene3D" id="3.60.10.10">
    <property type="entry name" value="Endonuclease/exonuclease/phosphatase"/>
    <property type="match status" value="2"/>
</dbReference>
<dbReference type="GO" id="GO:0003824">
    <property type="term" value="F:catalytic activity"/>
    <property type="evidence" value="ECO:0007669"/>
    <property type="project" value="InterPro"/>
</dbReference>
<feature type="compositionally biased region" description="Low complexity" evidence="6">
    <location>
        <begin position="1356"/>
        <end position="1370"/>
    </location>
</feature>
<dbReference type="InterPro" id="IPR049883">
    <property type="entry name" value="NOTCH1_EGF-like"/>
</dbReference>
<keyword evidence="3" id="KW-0677">Repeat</keyword>
<evidence type="ECO:0000256" key="3">
    <source>
        <dbReference type="ARBA" id="ARBA00022737"/>
    </source>
</evidence>
<reference evidence="8" key="1">
    <citation type="submission" date="2014-11" db="EMBL/GenBank/DDBJ databases">
        <authorList>
            <person name="Otto D Thomas"/>
            <person name="Naeem Raeece"/>
        </authorList>
    </citation>
    <scope>NUCLEOTIDE SEQUENCE</scope>
</reference>
<feature type="compositionally biased region" description="Polar residues" evidence="6">
    <location>
        <begin position="1302"/>
        <end position="1320"/>
    </location>
</feature>
<dbReference type="VEuPathDB" id="CryptoDB:Cvel_2531"/>
<keyword evidence="4" id="KW-1015">Disulfide bond</keyword>
<sequence>MNNTALHRIAVRDNACRQYPVRETAATPLLNEFEPNPDGSDPQTVTFELKGTPGASFSGWIISVECDATSSRGVVDRATEVSGTFDANGLLTVSVGDLENPSHTVMLSSAFTGQVGSTDIDPANDGTADLSAFGTVYDALSVPDNDSDQCYGVAAGGTDLTYIGSEPELVFRDPKDDAWYAAVQTGNLILKDANGNDLDSSSFDTDPLSLTVGVQTFGSVNPSVVATTTTTTPSSTSLASTTTTTTTTGSSHSPLPSVVLNEVFVSHSGTDDTEFFELYGAAGTSLEGLSFICVEGDSSATAGTIDVRFDFSNSDAVGSNGFFLVGNPEGLGDNYGVTPNRDISTSFIENGSQTCALVKTSSISGSSVTGTEEVIDAVGLTDGGAGDTFFFNASVVGPDGVFLPADTTITITTTTTTITTTTSSTATTTGTTSLTTTLIYAIQGSSHVSPLVPSLNGSYSNAAASTLVVAGTQVRTKGIVTAVDSNGFYLQVRGDWDATGDGDPSTSDALFVFTSSAPTVSVGDEAQVGRVEGTVSEFFPGGTNARGLSITQISSVSSVSVLSSINTLPPPVVIGASGRTPPKQLIDDDAFGAFQPAEDGIDFFESLEGMRVTAEDVVAVSPTNRFNEIYGVVNGASSVLSSSSRSSRGALTVSDGNFHPQIVQIDDNYPFTVAIPTVSVGDHLGDVTGVVGYSFGNFEIYPTETIQHQQPAQGKLQYEETTITGGRGKLTVATLNVLNLDVNEADGDTDVADGRFTALGRIVANRLKAPDIVGLQEVQDNSGSTNDGTTSADDTLSALVAAISSAGGPSYSFTDIDPQDGAFGGQPGGNIRNAFLYNSQRVSLESEPCTPFETRQEDAEVNGNVDRRRAQSEVVQAFVQDKEKVVILGDFNEFDFVSPVASFASSLNYTVLTGTLPETERYTYIFSGRAQALDHIIVSPSLAAMSEIDIVHVNSEFSQPASDHDPVLARFGNVDECASGTHNCHQKARCEKSFGSFLCSCFSGYGNGIRCIHPGFLLFSPPPFSGNETNSTVGGIRTTLKARNAVTERFLLSSDDWTDDPFEVTLTRADAESANEISFSGTVSIRVFAVEWPAATCTLSAALTIERGFAEATVLPSAAGVTVLELSTEANGVLAGVVSGSLEFSCSTARRRRQLHTREEPEGREEDLGNSWVEEEEGGEQAEGRVQRRQLQATRLGYALSISSSDSDEGAEGGDGGGSADSSGGSSSSESGSAVTPSPTETTTTQTSEDSTDSAEESCTSDFTQCVWFLPVVTLVPFGLSGGLFVVLFYCGCLKWRCPKASNGSRKGTSEAGETNTVSTPRAGASSDVQEQNVRPQIYPQSAAMHSAAQTLSLRSNPFSSSSRSLPLNPVDSRRSLNRGEPEGRRLPYLDSQASKTDRSSSLRAGMDVLFSENGNAFLLLHPQNGQIQVWLSPADSSESRLIWSSPPQSFVEDDHTEVEESEIGSEQGTPVRLRTAALQSPTARLQERAEMGLRMMRDGVPEDPDDEVKPLTGRVAEKNKARFTGAASAVESECGRPKGWGQWVGEMTTRSMAALTGRRSEKRVVASAENSSKVKGHEKPQGTFELVLSQEGRLTVIFKEHDTEKRTKTSADAGLERVVWQTPPPEESLQVLAPFRALLVHSQASGRGADEKKPRASVELKVVSRSSALAVWSSRWPARQ</sequence>
<dbReference type="PANTHER" id="PTHR42834">
    <property type="entry name" value="ENDONUCLEASE/EXONUCLEASE/PHOSPHATASE FAMILY PROTEIN (AFU_ORTHOLOGUE AFUA_3G09210)"/>
    <property type="match status" value="1"/>
</dbReference>
<dbReference type="Pfam" id="PF07645">
    <property type="entry name" value="EGF_CA"/>
    <property type="match status" value="1"/>
</dbReference>
<keyword evidence="1 5" id="KW-0245">EGF-like domain</keyword>
<evidence type="ECO:0000256" key="1">
    <source>
        <dbReference type="ARBA" id="ARBA00022536"/>
    </source>
</evidence>
<accession>A0A0G4EZ77</accession>
<dbReference type="PROSITE" id="PS50026">
    <property type="entry name" value="EGF_3"/>
    <property type="match status" value="1"/>
</dbReference>
<dbReference type="SUPFAM" id="SSF56219">
    <property type="entry name" value="DNase I-like"/>
    <property type="match status" value="1"/>
</dbReference>
<feature type="compositionally biased region" description="Basic and acidic residues" evidence="6">
    <location>
        <begin position="1372"/>
        <end position="1388"/>
    </location>
</feature>
<dbReference type="CDD" id="cd00054">
    <property type="entry name" value="EGF_CA"/>
    <property type="match status" value="1"/>
</dbReference>
<evidence type="ECO:0000259" key="7">
    <source>
        <dbReference type="PROSITE" id="PS50026"/>
    </source>
</evidence>
<feature type="region of interest" description="Disordered" evidence="6">
    <location>
        <begin position="1301"/>
        <end position="1333"/>
    </location>
</feature>
<evidence type="ECO:0000256" key="6">
    <source>
        <dbReference type="SAM" id="MobiDB-lite"/>
    </source>
</evidence>